<feature type="compositionally biased region" description="Polar residues" evidence="1">
    <location>
        <begin position="68"/>
        <end position="98"/>
    </location>
</feature>
<reference evidence="2 3" key="1">
    <citation type="journal article" date="2024" name="BMC Genomics">
        <title>De novo assembly and annotation of Popillia japonica's genome with initial clues to its potential as an invasive pest.</title>
        <authorList>
            <person name="Cucini C."/>
            <person name="Boschi S."/>
            <person name="Funari R."/>
            <person name="Cardaioli E."/>
            <person name="Iannotti N."/>
            <person name="Marturano G."/>
            <person name="Paoli F."/>
            <person name="Bruttini M."/>
            <person name="Carapelli A."/>
            <person name="Frati F."/>
            <person name="Nardi F."/>
        </authorList>
    </citation>
    <scope>NUCLEOTIDE SEQUENCE [LARGE SCALE GENOMIC DNA]</scope>
    <source>
        <strain evidence="2">DMR45628</strain>
    </source>
</reference>
<evidence type="ECO:0000313" key="3">
    <source>
        <dbReference type="Proteomes" id="UP001458880"/>
    </source>
</evidence>
<comment type="caution">
    <text evidence="2">The sequence shown here is derived from an EMBL/GenBank/DDBJ whole genome shotgun (WGS) entry which is preliminary data.</text>
</comment>
<proteinExistence type="predicted"/>
<gene>
    <name evidence="2" type="ORF">QE152_g39198</name>
</gene>
<evidence type="ECO:0000313" key="2">
    <source>
        <dbReference type="EMBL" id="KAK9680305.1"/>
    </source>
</evidence>
<sequence>MENIDHSRALKEITWTKNVFDKNNVNTIDAGSDLLTIKRHGVWKSSAVAEGYIETSMKSKVAVAHNLSGPSTSGHSGVISSYDSQSQESTVRANNITQQNFVPKNLSLPLEPIT</sequence>
<keyword evidence="3" id="KW-1185">Reference proteome</keyword>
<evidence type="ECO:0000256" key="1">
    <source>
        <dbReference type="SAM" id="MobiDB-lite"/>
    </source>
</evidence>
<name>A0AAW1HUI1_POPJA</name>
<dbReference type="EMBL" id="JASPKY010000913">
    <property type="protein sequence ID" value="KAK9680305.1"/>
    <property type="molecule type" value="Genomic_DNA"/>
</dbReference>
<dbReference type="Proteomes" id="UP001458880">
    <property type="component" value="Unassembled WGS sequence"/>
</dbReference>
<accession>A0AAW1HUI1</accession>
<feature type="region of interest" description="Disordered" evidence="1">
    <location>
        <begin position="66"/>
        <end position="98"/>
    </location>
</feature>
<dbReference type="AlphaFoldDB" id="A0AAW1HUI1"/>
<protein>
    <submittedName>
        <fullName evidence="2">Uncharacterized protein</fullName>
    </submittedName>
</protein>
<organism evidence="2 3">
    <name type="scientific">Popillia japonica</name>
    <name type="common">Japanese beetle</name>
    <dbReference type="NCBI Taxonomy" id="7064"/>
    <lineage>
        <taxon>Eukaryota</taxon>
        <taxon>Metazoa</taxon>
        <taxon>Ecdysozoa</taxon>
        <taxon>Arthropoda</taxon>
        <taxon>Hexapoda</taxon>
        <taxon>Insecta</taxon>
        <taxon>Pterygota</taxon>
        <taxon>Neoptera</taxon>
        <taxon>Endopterygota</taxon>
        <taxon>Coleoptera</taxon>
        <taxon>Polyphaga</taxon>
        <taxon>Scarabaeiformia</taxon>
        <taxon>Scarabaeidae</taxon>
        <taxon>Rutelinae</taxon>
        <taxon>Popillia</taxon>
    </lineage>
</organism>